<comment type="caution">
    <text evidence="2">The sequence shown here is derived from an EMBL/GenBank/DDBJ whole genome shotgun (WGS) entry which is preliminary data.</text>
</comment>
<evidence type="ECO:0000313" key="2">
    <source>
        <dbReference type="EMBL" id="TDW84053.1"/>
    </source>
</evidence>
<reference evidence="2 3" key="1">
    <citation type="submission" date="2019-03" db="EMBL/GenBank/DDBJ databases">
        <title>Genomic Encyclopedia of Type Strains, Phase III (KMG-III): the genomes of soil and plant-associated and newly described type strains.</title>
        <authorList>
            <person name="Whitman W."/>
        </authorList>
    </citation>
    <scope>NUCLEOTIDE SEQUENCE [LARGE SCALE GENOMIC DNA]</scope>
    <source>
        <strain evidence="2 3">VKMAc-2574</strain>
    </source>
</reference>
<evidence type="ECO:0000259" key="1">
    <source>
        <dbReference type="Pfam" id="PF13577"/>
    </source>
</evidence>
<dbReference type="InterPro" id="IPR032710">
    <property type="entry name" value="NTF2-like_dom_sf"/>
</dbReference>
<dbReference type="RefSeq" id="WP_134132184.1">
    <property type="nucleotide sequence ID" value="NZ_SODU01000004.1"/>
</dbReference>
<dbReference type="Pfam" id="PF13577">
    <property type="entry name" value="SnoaL_4"/>
    <property type="match status" value="1"/>
</dbReference>
<gene>
    <name evidence="2" type="ORF">EV137_6857</name>
</gene>
<dbReference type="InterPro" id="IPR037401">
    <property type="entry name" value="SnoaL-like"/>
</dbReference>
<dbReference type="Gene3D" id="3.10.450.50">
    <property type="match status" value="1"/>
</dbReference>
<name>A0ABY2F784_9ACTN</name>
<sequence>MSRTANHVDAFNLAVTTGDWDTFADRFAADATMRFVGVPVGPFEGRTAIAAAYRENPPAETMTLLEAMTLLEDGDERARFRWSGGGTGSMELRWAPDGAVQALTVSFD</sequence>
<feature type="domain" description="SnoaL-like" evidence="1">
    <location>
        <begin position="7"/>
        <end position="83"/>
    </location>
</feature>
<dbReference type="SUPFAM" id="SSF54427">
    <property type="entry name" value="NTF2-like"/>
    <property type="match status" value="1"/>
</dbReference>
<accession>A0ABY2F784</accession>
<evidence type="ECO:0000313" key="3">
    <source>
        <dbReference type="Proteomes" id="UP000295060"/>
    </source>
</evidence>
<keyword evidence="3" id="KW-1185">Reference proteome</keyword>
<protein>
    <submittedName>
        <fullName evidence="2">SnoaL-like protein</fullName>
    </submittedName>
</protein>
<dbReference type="Proteomes" id="UP000295060">
    <property type="component" value="Unassembled WGS sequence"/>
</dbReference>
<proteinExistence type="predicted"/>
<organism evidence="2 3">
    <name type="scientific">Kribbella pratensis</name>
    <dbReference type="NCBI Taxonomy" id="2512112"/>
    <lineage>
        <taxon>Bacteria</taxon>
        <taxon>Bacillati</taxon>
        <taxon>Actinomycetota</taxon>
        <taxon>Actinomycetes</taxon>
        <taxon>Propionibacteriales</taxon>
        <taxon>Kribbellaceae</taxon>
        <taxon>Kribbella</taxon>
    </lineage>
</organism>
<dbReference type="EMBL" id="SODU01000004">
    <property type="protein sequence ID" value="TDW84053.1"/>
    <property type="molecule type" value="Genomic_DNA"/>
</dbReference>